<dbReference type="EMBL" id="CP017703">
    <property type="protein sequence ID" value="ASS91363.1"/>
    <property type="molecule type" value="Genomic_DNA"/>
</dbReference>
<evidence type="ECO:0000313" key="6">
    <source>
        <dbReference type="Proteomes" id="UP000214606"/>
    </source>
</evidence>
<feature type="transmembrane region" description="Helical" evidence="3">
    <location>
        <begin position="27"/>
        <end position="46"/>
    </location>
</feature>
<keyword evidence="3" id="KW-0472">Membrane</keyword>
<dbReference type="Pfam" id="PF00892">
    <property type="entry name" value="EamA"/>
    <property type="match status" value="1"/>
</dbReference>
<gene>
    <name evidence="5" type="ORF">AP3564_15070</name>
</gene>
<evidence type="ECO:0000256" key="1">
    <source>
        <dbReference type="ARBA" id="ARBA00004127"/>
    </source>
</evidence>
<evidence type="ECO:0000256" key="2">
    <source>
        <dbReference type="ARBA" id="ARBA00007362"/>
    </source>
</evidence>
<proteinExistence type="inferred from homology"/>
<dbReference type="InterPro" id="IPR037185">
    <property type="entry name" value="EmrE-like"/>
</dbReference>
<protein>
    <recommendedName>
        <fullName evidence="4">EamA domain-containing protein</fullName>
    </recommendedName>
</protein>
<comment type="similarity">
    <text evidence="2">Belongs to the EamA transporter family.</text>
</comment>
<dbReference type="InterPro" id="IPR000620">
    <property type="entry name" value="EamA_dom"/>
</dbReference>
<evidence type="ECO:0000259" key="4">
    <source>
        <dbReference type="Pfam" id="PF00892"/>
    </source>
</evidence>
<dbReference type="Proteomes" id="UP000214606">
    <property type="component" value="Chromosome"/>
</dbReference>
<dbReference type="AlphaFoldDB" id="A0A223E813"/>
<reference evidence="5 6" key="1">
    <citation type="submission" date="2016-10" db="EMBL/GenBank/DDBJ databases">
        <title>The whole genome sequencing and assembly of Aeribacillus pallidus KCTC3564 strain.</title>
        <authorList>
            <person name="Lee Y.-J."/>
            <person name="Park M.-K."/>
            <person name="Yi H."/>
            <person name="Bahn Y.-S."/>
            <person name="Kim J.F."/>
            <person name="Lee D.-W."/>
        </authorList>
    </citation>
    <scope>NUCLEOTIDE SEQUENCE [LARGE SCALE GENOMIC DNA]</scope>
    <source>
        <strain evidence="5 6">KCTC3564</strain>
    </source>
</reference>
<keyword evidence="3" id="KW-0812">Transmembrane</keyword>
<comment type="subcellular location">
    <subcellularLocation>
        <location evidence="1">Endomembrane system</location>
        <topology evidence="1">Multi-pass membrane protein</topology>
    </subcellularLocation>
</comment>
<evidence type="ECO:0000256" key="3">
    <source>
        <dbReference type="SAM" id="Phobius"/>
    </source>
</evidence>
<organism evidence="5 6">
    <name type="scientific">Aeribacillus pallidus</name>
    <dbReference type="NCBI Taxonomy" id="33936"/>
    <lineage>
        <taxon>Bacteria</taxon>
        <taxon>Bacillati</taxon>
        <taxon>Bacillota</taxon>
        <taxon>Bacilli</taxon>
        <taxon>Bacillales</taxon>
        <taxon>Bacillaceae</taxon>
        <taxon>Aeribacillus</taxon>
    </lineage>
</organism>
<dbReference type="SUPFAM" id="SSF103481">
    <property type="entry name" value="Multidrug resistance efflux transporter EmrE"/>
    <property type="match status" value="1"/>
</dbReference>
<evidence type="ECO:0000313" key="5">
    <source>
        <dbReference type="EMBL" id="ASS91363.1"/>
    </source>
</evidence>
<dbReference type="KEGG" id="apak:AP3564_15070"/>
<name>A0A223E813_9BACI</name>
<sequence>MTAILSMMEPVMTFLLSMVFLQERMSFIQMIGGLIVLSGAMLVAMGKEQNDKKKEKATSISE</sequence>
<feature type="domain" description="EamA" evidence="4">
    <location>
        <begin position="2"/>
        <end position="44"/>
    </location>
</feature>
<dbReference type="RefSeq" id="WP_094245902.1">
    <property type="nucleotide sequence ID" value="NZ_CP017703.1"/>
</dbReference>
<dbReference type="GO" id="GO:0016020">
    <property type="term" value="C:membrane"/>
    <property type="evidence" value="ECO:0007669"/>
    <property type="project" value="InterPro"/>
</dbReference>
<dbReference type="Gene3D" id="1.10.3730.20">
    <property type="match status" value="1"/>
</dbReference>
<accession>A0A223E813</accession>
<keyword evidence="3" id="KW-1133">Transmembrane helix</keyword>